<evidence type="ECO:0000259" key="1">
    <source>
        <dbReference type="Pfam" id="PF13966"/>
    </source>
</evidence>
<protein>
    <recommendedName>
        <fullName evidence="1">Reverse transcriptase zinc-binding domain-containing protein</fullName>
    </recommendedName>
</protein>
<name>A0AA38TMH1_9ASTR</name>
<dbReference type="PANTHER" id="PTHR33116:SF86">
    <property type="entry name" value="REVERSE TRANSCRIPTASE DOMAIN-CONTAINING PROTEIN"/>
    <property type="match status" value="1"/>
</dbReference>
<evidence type="ECO:0000313" key="2">
    <source>
        <dbReference type="EMBL" id="KAJ9556786.1"/>
    </source>
</evidence>
<comment type="caution">
    <text evidence="2">The sequence shown here is derived from an EMBL/GenBank/DDBJ whole genome shotgun (WGS) entry which is preliminary data.</text>
</comment>
<keyword evidence="3" id="KW-1185">Reference proteome</keyword>
<dbReference type="AlphaFoldDB" id="A0AA38TMH1"/>
<evidence type="ECO:0000313" key="3">
    <source>
        <dbReference type="Proteomes" id="UP001172457"/>
    </source>
</evidence>
<gene>
    <name evidence="2" type="ORF">OSB04_011400</name>
</gene>
<dbReference type="Proteomes" id="UP001172457">
    <property type="component" value="Chromosome 3"/>
</dbReference>
<feature type="domain" description="Reverse transcriptase zinc-binding" evidence="1">
    <location>
        <begin position="223"/>
        <end position="313"/>
    </location>
</feature>
<organism evidence="2 3">
    <name type="scientific">Centaurea solstitialis</name>
    <name type="common">yellow star-thistle</name>
    <dbReference type="NCBI Taxonomy" id="347529"/>
    <lineage>
        <taxon>Eukaryota</taxon>
        <taxon>Viridiplantae</taxon>
        <taxon>Streptophyta</taxon>
        <taxon>Embryophyta</taxon>
        <taxon>Tracheophyta</taxon>
        <taxon>Spermatophyta</taxon>
        <taxon>Magnoliopsida</taxon>
        <taxon>eudicotyledons</taxon>
        <taxon>Gunneridae</taxon>
        <taxon>Pentapetalae</taxon>
        <taxon>asterids</taxon>
        <taxon>campanulids</taxon>
        <taxon>Asterales</taxon>
        <taxon>Asteraceae</taxon>
        <taxon>Carduoideae</taxon>
        <taxon>Cardueae</taxon>
        <taxon>Centaureinae</taxon>
        <taxon>Centaurea</taxon>
    </lineage>
</organism>
<proteinExistence type="predicted"/>
<dbReference type="PANTHER" id="PTHR33116">
    <property type="entry name" value="REVERSE TRANSCRIPTASE ZINC-BINDING DOMAIN-CONTAINING PROTEIN-RELATED-RELATED"/>
    <property type="match status" value="1"/>
</dbReference>
<reference evidence="2" key="1">
    <citation type="submission" date="2023-03" db="EMBL/GenBank/DDBJ databases">
        <title>Chromosome-scale reference genome and RAD-based genetic map of yellow starthistle (Centaurea solstitialis) reveal putative structural variation and QTLs associated with invader traits.</title>
        <authorList>
            <person name="Reatini B."/>
            <person name="Cang F.A."/>
            <person name="Jiang Q."/>
            <person name="Mckibben M.T.W."/>
            <person name="Barker M.S."/>
            <person name="Rieseberg L.H."/>
            <person name="Dlugosch K.M."/>
        </authorList>
    </citation>
    <scope>NUCLEOTIDE SEQUENCE</scope>
    <source>
        <strain evidence="2">CAN-66</strain>
        <tissue evidence="2">Leaf</tissue>
    </source>
</reference>
<sequence>MFSNNLAPDLKHGLSCILGINKSLDAGRYLGLPSLVGRSKKIIFRHIQDRLYQKLQNWRKRPISIAGRATLIKAVAQAVPVYYMSVSFPANFIHFAQLGSGIPLPCIYNQGFRDFTAFNVAMLGKQAWRLVSNPTSFVSRIYKAKYYPRGVFMEARLGNSPSFLWRSLWHSQLVGNSSSNSWNIDMISRIFSARDRDCILNLPPPSGLEPDRIIWHWTSNGVYSVKSSYRIIMERLVQNHHFFIDDDWHRIWNADVPYKARYFVWRALRGVLPTRLSLHSRGVQISPLCPLCERNLENSWHTFVGCPTTTPVWIETGIWTDINSLLGEVNSFTELGFRLLRNWPKIIGDQFIMILWSMWHRRNDIIWNDGPRDPNW</sequence>
<dbReference type="EMBL" id="JARYMX010000003">
    <property type="protein sequence ID" value="KAJ9556786.1"/>
    <property type="molecule type" value="Genomic_DNA"/>
</dbReference>
<dbReference type="InterPro" id="IPR026960">
    <property type="entry name" value="RVT-Znf"/>
</dbReference>
<dbReference type="Pfam" id="PF13966">
    <property type="entry name" value="zf-RVT"/>
    <property type="match status" value="1"/>
</dbReference>
<accession>A0AA38TMH1</accession>